<keyword evidence="1" id="KW-0175">Coiled coil</keyword>
<reference evidence="3 4" key="1">
    <citation type="submission" date="2020-09" db="EMBL/GenBank/DDBJ databases">
        <title>Paenibacillus sp. CAU 1523 isolated from sand of Haeundae Beach.</title>
        <authorList>
            <person name="Kim W."/>
        </authorList>
    </citation>
    <scope>NUCLEOTIDE SEQUENCE [LARGE SCALE GENOMIC DNA]</scope>
    <source>
        <strain evidence="3 4">CAU 1523</strain>
    </source>
</reference>
<feature type="region of interest" description="Disordered" evidence="2">
    <location>
        <begin position="72"/>
        <end position="103"/>
    </location>
</feature>
<organism evidence="3 4">
    <name type="scientific">Paenibacillus arenosi</name>
    <dbReference type="NCBI Taxonomy" id="2774142"/>
    <lineage>
        <taxon>Bacteria</taxon>
        <taxon>Bacillati</taxon>
        <taxon>Bacillota</taxon>
        <taxon>Bacilli</taxon>
        <taxon>Bacillales</taxon>
        <taxon>Paenibacillaceae</taxon>
        <taxon>Paenibacillus</taxon>
    </lineage>
</organism>
<proteinExistence type="predicted"/>
<protein>
    <submittedName>
        <fullName evidence="3">Transcription initiation factor TFIID</fullName>
    </submittedName>
</protein>
<feature type="coiled-coil region" evidence="1">
    <location>
        <begin position="518"/>
        <end position="545"/>
    </location>
</feature>
<evidence type="ECO:0000256" key="1">
    <source>
        <dbReference type="SAM" id="Coils"/>
    </source>
</evidence>
<feature type="compositionally biased region" description="Polar residues" evidence="2">
    <location>
        <begin position="88"/>
        <end position="101"/>
    </location>
</feature>
<evidence type="ECO:0000313" key="3">
    <source>
        <dbReference type="EMBL" id="MBD8499660.1"/>
    </source>
</evidence>
<comment type="caution">
    <text evidence="3">The sequence shown here is derived from an EMBL/GenBank/DDBJ whole genome shotgun (WGS) entry which is preliminary data.</text>
</comment>
<evidence type="ECO:0000256" key="2">
    <source>
        <dbReference type="SAM" id="MobiDB-lite"/>
    </source>
</evidence>
<sequence>MKQLLQRFADEYASAEEKLSGLADDQSSIHYPTLFLFIGDKSAEAVEQIARINAKKWDNSAGVIYVHIASEQEDERRRGQQEHGRYEASQTEDINRQMDQGQEQKELGLKQARLLDPGAAQRAQDAIGSSIRRITLPIDKLQHNQAKSLRPAIYRDWHQDEHQLFEMNRTLRQVSRHISDYGRLYSSFDRIHLAVITRVDDPMNVLVPEITLLAQSIFSQSFKSVQMDMYALLSERDQIDAFGTSSCYGVAFLRELEHVQAADYALSAPLHVTEDGIRIPISHGPAPLFDLVYVLSDKNERGISAASDMQDNYEMICHMSLLKNRKSKDAAYDQYANFSTSYNNAAFKNNMMTEDGRQGYVSAGFSKVKRPNESIALTVLYHFYKQLLDRLQTAPDWSSREKLALLGLSPDKVAVQVNEAIPDASRINDMNGIMTHDVSFSRLKPLSLREAEEALFGDGCKLYFRDNFVRPASSYMEQLDVRTKLRTTMQKQAAEHPNLNVFHWYEWTNEQEETASIWKDVRARIRDLSRELELAQAELDQLYTEKADSLSFQRLPFMDKHNVRGFVRSFCQTIYSKKLELLHTETELQFMRHYETELEQLHTESARQVQQMRELERLLHEAAWESIRTADDYIGQNIMEYYERVTSDVMREIEAKRGAMIFFDERYVGHLPDLLHVGSDHFLLRLMEVCRTHILTAAPFHQTFEEELLRRSNVTISYDDKDVLSKEELFKRLYRTLEEQANIHIRLLDYTHEHRYEEKYFFGDCTSEFIRYAQQADEGSRLYKLGTVHEKRSSGVEKLNLMGGFHVEDLMYYRNGKVYYDSYVQNGYTFHGIDPAKLPALR</sequence>
<dbReference type="Proteomes" id="UP000634529">
    <property type="component" value="Unassembled WGS sequence"/>
</dbReference>
<dbReference type="RefSeq" id="WP_192025993.1">
    <property type="nucleotide sequence ID" value="NZ_JACYTN010000013.1"/>
</dbReference>
<name>A0ABR9AZU9_9BACL</name>
<accession>A0ABR9AZU9</accession>
<keyword evidence="4" id="KW-1185">Reference proteome</keyword>
<dbReference type="EMBL" id="JACYTN010000013">
    <property type="protein sequence ID" value="MBD8499660.1"/>
    <property type="molecule type" value="Genomic_DNA"/>
</dbReference>
<gene>
    <name evidence="3" type="ORF">IFO66_15305</name>
</gene>
<evidence type="ECO:0000313" key="4">
    <source>
        <dbReference type="Proteomes" id="UP000634529"/>
    </source>
</evidence>
<feature type="compositionally biased region" description="Basic and acidic residues" evidence="2">
    <location>
        <begin position="74"/>
        <end position="86"/>
    </location>
</feature>